<keyword evidence="1" id="KW-0472">Membrane</keyword>
<dbReference type="InterPro" id="IPR014535">
    <property type="entry name" value="Hpre_diP_synt_I"/>
</dbReference>
<evidence type="ECO:0000256" key="1">
    <source>
        <dbReference type="SAM" id="Phobius"/>
    </source>
</evidence>
<proteinExistence type="predicted"/>
<feature type="transmembrane region" description="Helical" evidence="1">
    <location>
        <begin position="67"/>
        <end position="97"/>
    </location>
</feature>
<dbReference type="EMBL" id="CP003065">
    <property type="protein sequence ID" value="AEV69144.1"/>
    <property type="molecule type" value="Genomic_DNA"/>
</dbReference>
<reference evidence="2 3" key="2">
    <citation type="journal article" date="2012" name="Stand. Genomic Sci.">
        <title>Complete Genome Sequence of Clostridium clariflavum DSM 19732.</title>
        <authorList>
            <person name="Izquierdo J.A."/>
            <person name="Goodwin L."/>
            <person name="Davenport K.W."/>
            <person name="Teshima H."/>
            <person name="Bruce D."/>
            <person name="Detter C."/>
            <person name="Tapia R."/>
            <person name="Han S."/>
            <person name="Land M."/>
            <person name="Hauser L."/>
            <person name="Jeffries C.D."/>
            <person name="Han J."/>
            <person name="Pitluck S."/>
            <person name="Nolan M."/>
            <person name="Chen A."/>
            <person name="Huntemann M."/>
            <person name="Mavromatis K."/>
            <person name="Mikhailova N."/>
            <person name="Liolios K."/>
            <person name="Woyke T."/>
            <person name="Lynd L.R."/>
        </authorList>
    </citation>
    <scope>NUCLEOTIDE SEQUENCE [LARGE SCALE GENOMIC DNA]</scope>
    <source>
        <strain evidence="3">DSM 19732 / NBRC 101661 / EBR45</strain>
    </source>
</reference>
<dbReference type="Pfam" id="PF07456">
    <property type="entry name" value="Hpre_diP_synt_I"/>
    <property type="match status" value="1"/>
</dbReference>
<feature type="transmembrane region" description="Helical" evidence="1">
    <location>
        <begin position="34"/>
        <end position="55"/>
    </location>
</feature>
<dbReference type="AlphaFoldDB" id="G8M0R3"/>
<keyword evidence="1" id="KW-1133">Transmembrane helix</keyword>
<dbReference type="InterPro" id="IPR010898">
    <property type="entry name" value="Hpre_diP_synth_I"/>
</dbReference>
<dbReference type="KEGG" id="ccl:Clocl_2575"/>
<feature type="transmembrane region" description="Helical" evidence="1">
    <location>
        <begin position="135"/>
        <end position="159"/>
    </location>
</feature>
<dbReference type="RefSeq" id="WP_014255709.1">
    <property type="nucleotide sequence ID" value="NC_016627.1"/>
</dbReference>
<organism evidence="2 3">
    <name type="scientific">Acetivibrio clariflavus (strain DSM 19732 / NBRC 101661 / EBR45)</name>
    <name type="common">Clostridium clariflavum</name>
    <dbReference type="NCBI Taxonomy" id="720554"/>
    <lineage>
        <taxon>Bacteria</taxon>
        <taxon>Bacillati</taxon>
        <taxon>Bacillota</taxon>
        <taxon>Clostridia</taxon>
        <taxon>Eubacteriales</taxon>
        <taxon>Oscillospiraceae</taxon>
        <taxon>Acetivibrio</taxon>
    </lineage>
</organism>
<feature type="transmembrane region" description="Helical" evidence="1">
    <location>
        <begin position="7"/>
        <end position="28"/>
    </location>
</feature>
<name>G8M0R3_ACECE</name>
<feature type="transmembrane region" description="Helical" evidence="1">
    <location>
        <begin position="103"/>
        <end position="128"/>
    </location>
</feature>
<sequence precursor="true">MVNNTKRIVILGLMVALALVLSIIESWFPVPLPIPGVKLGLANIITITVIIFFDFKDAISVVFIRCILASVFGGGITGFLFSISGGILSTVVMNILYKKGSKLFSTIGISIAGAVSHNVAQIVTAGFVMRDSAVYLLLPVLLSSGVVMGLFVGLCSGFLEKAIRAAKIIS</sequence>
<protein>
    <submittedName>
        <fullName evidence="2">Putative membrane protein</fullName>
    </submittedName>
</protein>
<evidence type="ECO:0000313" key="3">
    <source>
        <dbReference type="Proteomes" id="UP000005435"/>
    </source>
</evidence>
<dbReference type="OrthoDB" id="9799095at2"/>
<dbReference type="HOGENOM" id="CLU_108933_1_1_9"/>
<dbReference type="Gene3D" id="1.10.1760.20">
    <property type="match status" value="1"/>
</dbReference>
<keyword evidence="1" id="KW-0812">Transmembrane</keyword>
<evidence type="ECO:0000313" key="2">
    <source>
        <dbReference type="EMBL" id="AEV69144.1"/>
    </source>
</evidence>
<dbReference type="PIRSF" id="PIRSF027391">
    <property type="entry name" value="Hpre_diP_synt_I"/>
    <property type="match status" value="1"/>
</dbReference>
<accession>G8M0R3</accession>
<dbReference type="eggNOG" id="COG4769">
    <property type="taxonomic scope" value="Bacteria"/>
</dbReference>
<keyword evidence="3" id="KW-1185">Reference proteome</keyword>
<dbReference type="Proteomes" id="UP000005435">
    <property type="component" value="Chromosome"/>
</dbReference>
<dbReference type="STRING" id="720554.Clocl_2575"/>
<reference evidence="3" key="1">
    <citation type="submission" date="2011-12" db="EMBL/GenBank/DDBJ databases">
        <title>Complete sequence of Clostridium clariflavum DSM 19732.</title>
        <authorList>
            <consortium name="US DOE Joint Genome Institute"/>
            <person name="Lucas S."/>
            <person name="Han J."/>
            <person name="Lapidus A."/>
            <person name="Cheng J.-F."/>
            <person name="Goodwin L."/>
            <person name="Pitluck S."/>
            <person name="Peters L."/>
            <person name="Teshima H."/>
            <person name="Detter J.C."/>
            <person name="Han C."/>
            <person name="Tapia R."/>
            <person name="Land M."/>
            <person name="Hauser L."/>
            <person name="Kyrpides N."/>
            <person name="Ivanova N."/>
            <person name="Pagani I."/>
            <person name="Kitzmiller T."/>
            <person name="Lynd L."/>
            <person name="Izquierdo J."/>
            <person name="Woyke T."/>
        </authorList>
    </citation>
    <scope>NUCLEOTIDE SEQUENCE [LARGE SCALE GENOMIC DNA]</scope>
    <source>
        <strain evidence="3">DSM 19732 / NBRC 101661 / EBR45</strain>
    </source>
</reference>
<gene>
    <name evidence="2" type="ordered locus">Clocl_2575</name>
</gene>